<name>A0A1M6G6U9_9ACTN</name>
<evidence type="ECO:0000313" key="1">
    <source>
        <dbReference type="EMBL" id="SHJ05672.1"/>
    </source>
</evidence>
<dbReference type="EMBL" id="FQZK01000003">
    <property type="protein sequence ID" value="SHJ05672.1"/>
    <property type="molecule type" value="Genomic_DNA"/>
</dbReference>
<dbReference type="Proteomes" id="UP000184452">
    <property type="component" value="Unassembled WGS sequence"/>
</dbReference>
<reference evidence="1 2" key="1">
    <citation type="submission" date="2016-11" db="EMBL/GenBank/DDBJ databases">
        <authorList>
            <person name="Jaros S."/>
            <person name="Januszkiewicz K."/>
            <person name="Wedrychowicz H."/>
        </authorList>
    </citation>
    <scope>NUCLEOTIDE SEQUENCE [LARGE SCALE GENOMIC DNA]</scope>
    <source>
        <strain evidence="1 2">CGMCC 4.5723</strain>
    </source>
</reference>
<gene>
    <name evidence="1" type="ORF">SAMN05421803_103297</name>
</gene>
<proteinExistence type="predicted"/>
<dbReference type="AlphaFoldDB" id="A0A1M6G6U9"/>
<keyword evidence="2" id="KW-1185">Reference proteome</keyword>
<accession>A0A1M6G6U9</accession>
<protein>
    <submittedName>
        <fullName evidence="1">Uncharacterized protein</fullName>
    </submittedName>
</protein>
<evidence type="ECO:0000313" key="2">
    <source>
        <dbReference type="Proteomes" id="UP000184452"/>
    </source>
</evidence>
<sequence length="51" mass="5753">MLCRKRPENQGANGIRLFGRERITGPAEFSGPVLPMSGWDYRLFVRVGSKT</sequence>
<organism evidence="1 2">
    <name type="scientific">Nocardiopsis flavescens</name>
    <dbReference type="NCBI Taxonomy" id="758803"/>
    <lineage>
        <taxon>Bacteria</taxon>
        <taxon>Bacillati</taxon>
        <taxon>Actinomycetota</taxon>
        <taxon>Actinomycetes</taxon>
        <taxon>Streptosporangiales</taxon>
        <taxon>Nocardiopsidaceae</taxon>
        <taxon>Nocardiopsis</taxon>
    </lineage>
</organism>